<name>A0A2G9RY49_AQUCT</name>
<dbReference type="EMBL" id="KV931451">
    <property type="protein sequence ID" value="PIO32715.1"/>
    <property type="molecule type" value="Genomic_DNA"/>
</dbReference>
<dbReference type="GO" id="GO:0017128">
    <property type="term" value="F:phospholipid scramblase activity"/>
    <property type="evidence" value="ECO:0007669"/>
    <property type="project" value="InterPro"/>
</dbReference>
<sequence length="196" mass="22303">MGQHMYQATQDVECCGPIYDLKVRDNAGQDVMAVLENGACRCSRQMEVIIPSYGVVGLVTFHWHSLMTHLSIMNQSKKVVLLILGPSFQTSIFGDIIFEVKSRDEQHVVGMIKVEGNQYAITFPMDLEVTMKATILASCFYLDSMIYSKKRVVANPPRRKEAEDYVKLSSRDMNTDARTERSETLFSIMLESLYLR</sequence>
<keyword evidence="2" id="KW-0564">Palmitate</keyword>
<reference evidence="4" key="1">
    <citation type="journal article" date="2017" name="Nat. Commun.">
        <title>The North American bullfrog draft genome provides insight into hormonal regulation of long noncoding RNA.</title>
        <authorList>
            <person name="Hammond S.A."/>
            <person name="Warren R.L."/>
            <person name="Vandervalk B.P."/>
            <person name="Kucuk E."/>
            <person name="Khan H."/>
            <person name="Gibb E.A."/>
            <person name="Pandoh P."/>
            <person name="Kirk H."/>
            <person name="Zhao Y."/>
            <person name="Jones M."/>
            <person name="Mungall A.J."/>
            <person name="Coope R."/>
            <person name="Pleasance S."/>
            <person name="Moore R.A."/>
            <person name="Holt R.A."/>
            <person name="Round J.M."/>
            <person name="Ohora S."/>
            <person name="Walle B.V."/>
            <person name="Veldhoen N."/>
            <person name="Helbing C.C."/>
            <person name="Birol I."/>
        </authorList>
    </citation>
    <scope>NUCLEOTIDE SEQUENCE [LARGE SCALE GENOMIC DNA]</scope>
</reference>
<gene>
    <name evidence="3" type="ORF">AB205_0109030</name>
</gene>
<proteinExistence type="inferred from homology"/>
<dbReference type="InterPro" id="IPR005552">
    <property type="entry name" value="Scramblase"/>
</dbReference>
<evidence type="ECO:0000256" key="2">
    <source>
        <dbReference type="RuleBase" id="RU363116"/>
    </source>
</evidence>
<dbReference type="Pfam" id="PF03803">
    <property type="entry name" value="Scramblase"/>
    <property type="match status" value="1"/>
</dbReference>
<organism evidence="3 4">
    <name type="scientific">Aquarana catesbeiana</name>
    <name type="common">American bullfrog</name>
    <name type="synonym">Rana catesbeiana</name>
    <dbReference type="NCBI Taxonomy" id="8400"/>
    <lineage>
        <taxon>Eukaryota</taxon>
        <taxon>Metazoa</taxon>
        <taxon>Chordata</taxon>
        <taxon>Craniata</taxon>
        <taxon>Vertebrata</taxon>
        <taxon>Euteleostomi</taxon>
        <taxon>Amphibia</taxon>
        <taxon>Batrachia</taxon>
        <taxon>Anura</taxon>
        <taxon>Neobatrachia</taxon>
        <taxon>Ranoidea</taxon>
        <taxon>Ranidae</taxon>
        <taxon>Aquarana</taxon>
    </lineage>
</organism>
<dbReference type="PANTHER" id="PTHR23248:SF69">
    <property type="entry name" value="PHOSPHOLIPID SCRAMBLASE"/>
    <property type="match status" value="1"/>
</dbReference>
<keyword evidence="4" id="KW-1185">Reference proteome</keyword>
<comment type="function">
    <text evidence="2">May mediate accelerated ATP-independent bidirectional transbilayer migration of phospholipids upon binding calcium ions that results in a loss of phospholipid asymmetry in the plasma membrane.</text>
</comment>
<evidence type="ECO:0000313" key="3">
    <source>
        <dbReference type="EMBL" id="PIO32715.1"/>
    </source>
</evidence>
<keyword evidence="2" id="KW-0449">Lipoprotein</keyword>
<evidence type="ECO:0000256" key="1">
    <source>
        <dbReference type="ARBA" id="ARBA00005350"/>
    </source>
</evidence>
<protein>
    <recommendedName>
        <fullName evidence="2">Phospholipid scramblase</fullName>
    </recommendedName>
</protein>
<evidence type="ECO:0000313" key="4">
    <source>
        <dbReference type="Proteomes" id="UP000228934"/>
    </source>
</evidence>
<dbReference type="OrthoDB" id="191150at2759"/>
<accession>A0A2G9RY49</accession>
<dbReference type="GO" id="GO:0005886">
    <property type="term" value="C:plasma membrane"/>
    <property type="evidence" value="ECO:0007669"/>
    <property type="project" value="TreeGrafter"/>
</dbReference>
<comment type="similarity">
    <text evidence="1 2">Belongs to the phospholipid scramblase family.</text>
</comment>
<comment type="cofactor">
    <cofactor evidence="2">
        <name>Ca(2+)</name>
        <dbReference type="ChEBI" id="CHEBI:29108"/>
    </cofactor>
</comment>
<dbReference type="PANTHER" id="PTHR23248">
    <property type="entry name" value="PHOSPHOLIPID SCRAMBLASE-RELATED"/>
    <property type="match status" value="1"/>
</dbReference>
<dbReference type="AlphaFoldDB" id="A0A2G9RY49"/>
<dbReference type="Proteomes" id="UP000228934">
    <property type="component" value="Unassembled WGS sequence"/>
</dbReference>
<keyword evidence="2" id="KW-0106">Calcium</keyword>